<gene>
    <name evidence="3" type="ORF">FHG89_26140</name>
</gene>
<evidence type="ECO:0000256" key="1">
    <source>
        <dbReference type="SAM" id="MobiDB-lite"/>
    </source>
</evidence>
<evidence type="ECO:0000259" key="2">
    <source>
        <dbReference type="Pfam" id="PF00668"/>
    </source>
</evidence>
<dbReference type="InterPro" id="IPR023213">
    <property type="entry name" value="CAT-like_dom_sf"/>
</dbReference>
<dbReference type="InterPro" id="IPR001242">
    <property type="entry name" value="Condensation_dom"/>
</dbReference>
<feature type="region of interest" description="Disordered" evidence="1">
    <location>
        <begin position="205"/>
        <end position="226"/>
    </location>
</feature>
<evidence type="ECO:0000313" key="3">
    <source>
        <dbReference type="EMBL" id="TNH23989.1"/>
    </source>
</evidence>
<dbReference type="GO" id="GO:0003824">
    <property type="term" value="F:catalytic activity"/>
    <property type="evidence" value="ECO:0007669"/>
    <property type="project" value="InterPro"/>
</dbReference>
<dbReference type="AlphaFoldDB" id="A0A5C4QCH9"/>
<dbReference type="SUPFAM" id="SSF52777">
    <property type="entry name" value="CoA-dependent acyltransferases"/>
    <property type="match status" value="2"/>
</dbReference>
<dbReference type="GO" id="GO:0044550">
    <property type="term" value="P:secondary metabolite biosynthetic process"/>
    <property type="evidence" value="ECO:0007669"/>
    <property type="project" value="TreeGrafter"/>
</dbReference>
<dbReference type="Gene3D" id="3.30.559.30">
    <property type="entry name" value="Nonribosomal peptide synthetase, condensation domain"/>
    <property type="match status" value="1"/>
</dbReference>
<accession>A0A5C4QCH9</accession>
<dbReference type="Proteomes" id="UP000306145">
    <property type="component" value="Unassembled WGS sequence"/>
</dbReference>
<name>A0A5C4QCH9_9ACTN</name>
<protein>
    <recommendedName>
        <fullName evidence="2">Condensation domain-containing protein</fullName>
    </recommendedName>
</protein>
<reference evidence="3 4" key="1">
    <citation type="submission" date="2019-06" db="EMBL/GenBank/DDBJ databases">
        <title>Micromonospora ordensis sp. nov., isolated from deep marine sediment.</title>
        <authorList>
            <person name="Veyisoglu A."/>
            <person name="Carro L."/>
            <person name="Klenk H.-P."/>
            <person name="Sahin N."/>
        </authorList>
    </citation>
    <scope>NUCLEOTIDE SEQUENCE [LARGE SCALE GENOMIC DNA]</scope>
    <source>
        <strain evidence="3 4">S2509</strain>
    </source>
</reference>
<dbReference type="PANTHER" id="PTHR45527">
    <property type="entry name" value="NONRIBOSOMAL PEPTIDE SYNTHETASE"/>
    <property type="match status" value="1"/>
</dbReference>
<comment type="caution">
    <text evidence="3">The sequence shown here is derived from an EMBL/GenBank/DDBJ whole genome shotgun (WGS) entry which is preliminary data.</text>
</comment>
<sequence>MIPLSFSQRGLWFLNQLDPSDTSYHVRLVWQFSGDLDELALREALRDVVGRHESLRTVFPDTDGVPEQRVTPLADLGPLLIDERTGDQEADEAEEVFVARTFDLRTDIPLRGMVLRTGPNRGRLVLVVHHVAFDGWSEAIFCQDLSRAYAARAAGLAPRWLELPVQYADYALWQHEVLGDEFDPDSLMARQLSYWRARLSGLPQESGLAAEPRTGRSGPSRTRGFRVDADTHRGMVKLAQQTGATLFMVVHTALAAAVTKLGGATDLPLGTVVSGRSDEALSELVGYFTNTVVLRTDTSGSPTFTELLGRVREADLGAFANQDAPFEKVVAAVNPARRRFGSPLIQILFSVEDRVEPTLDMGPVHLEFQSRAATAAKFDIEVLVEEELTSGGEPRGLAGTVEYRSDRFAAALVDALVEELVASLTVMAADPDSRIDAT</sequence>
<dbReference type="GO" id="GO:0043041">
    <property type="term" value="P:amino acid activation for nonribosomal peptide biosynthetic process"/>
    <property type="evidence" value="ECO:0007669"/>
    <property type="project" value="TreeGrafter"/>
</dbReference>
<feature type="domain" description="Condensation" evidence="2">
    <location>
        <begin position="1"/>
        <end position="436"/>
    </location>
</feature>
<dbReference type="CDD" id="cd19540">
    <property type="entry name" value="LCL_NRPS-like"/>
    <property type="match status" value="1"/>
</dbReference>
<organism evidence="3 4">
    <name type="scientific">Micromonospora orduensis</name>
    <dbReference type="NCBI Taxonomy" id="1420891"/>
    <lineage>
        <taxon>Bacteria</taxon>
        <taxon>Bacillati</taxon>
        <taxon>Actinomycetota</taxon>
        <taxon>Actinomycetes</taxon>
        <taxon>Micromonosporales</taxon>
        <taxon>Micromonosporaceae</taxon>
        <taxon>Micromonospora</taxon>
    </lineage>
</organism>
<dbReference type="EMBL" id="VDFY01000230">
    <property type="protein sequence ID" value="TNH23989.1"/>
    <property type="molecule type" value="Genomic_DNA"/>
</dbReference>
<evidence type="ECO:0000313" key="4">
    <source>
        <dbReference type="Proteomes" id="UP000306145"/>
    </source>
</evidence>
<dbReference type="GO" id="GO:0008610">
    <property type="term" value="P:lipid biosynthetic process"/>
    <property type="evidence" value="ECO:0007669"/>
    <property type="project" value="UniProtKB-ARBA"/>
</dbReference>
<dbReference type="RefSeq" id="WP_139587062.1">
    <property type="nucleotide sequence ID" value="NZ_VDFY01000230.1"/>
</dbReference>
<keyword evidence="4" id="KW-1185">Reference proteome</keyword>
<dbReference type="Gene3D" id="3.30.559.10">
    <property type="entry name" value="Chloramphenicol acetyltransferase-like domain"/>
    <property type="match status" value="1"/>
</dbReference>
<dbReference type="Pfam" id="PF00668">
    <property type="entry name" value="Condensation"/>
    <property type="match status" value="1"/>
</dbReference>
<proteinExistence type="predicted"/>
<dbReference type="GO" id="GO:0031177">
    <property type="term" value="F:phosphopantetheine binding"/>
    <property type="evidence" value="ECO:0007669"/>
    <property type="project" value="TreeGrafter"/>
</dbReference>
<dbReference type="OrthoDB" id="5476914at2"/>
<dbReference type="PANTHER" id="PTHR45527:SF1">
    <property type="entry name" value="FATTY ACID SYNTHASE"/>
    <property type="match status" value="1"/>
</dbReference>
<dbReference type="GO" id="GO:0005829">
    <property type="term" value="C:cytosol"/>
    <property type="evidence" value="ECO:0007669"/>
    <property type="project" value="TreeGrafter"/>
</dbReference>